<feature type="region of interest" description="C-terminal hotdog fold" evidence="7">
    <location>
        <begin position="1091"/>
        <end position="1244"/>
    </location>
</feature>
<evidence type="ECO:0000313" key="11">
    <source>
        <dbReference type="Proteomes" id="UP000504636"/>
    </source>
</evidence>
<dbReference type="InterPro" id="IPR042104">
    <property type="entry name" value="PKS_dehydratase_sf"/>
</dbReference>
<dbReference type="InterPro" id="IPR016039">
    <property type="entry name" value="Thiolase-like"/>
</dbReference>
<dbReference type="InterPro" id="IPR036291">
    <property type="entry name" value="NAD(P)-bd_dom_sf"/>
</dbReference>
<keyword evidence="2" id="KW-0597">Phosphoprotein</keyword>
<dbReference type="GO" id="GO:0004312">
    <property type="term" value="F:fatty acid synthase activity"/>
    <property type="evidence" value="ECO:0007669"/>
    <property type="project" value="TreeGrafter"/>
</dbReference>
<evidence type="ECO:0000256" key="5">
    <source>
        <dbReference type="ARBA" id="ARBA00023002"/>
    </source>
</evidence>
<reference evidence="12" key="2">
    <citation type="submission" date="2020-04" db="EMBL/GenBank/DDBJ databases">
        <authorList>
            <consortium name="NCBI Genome Project"/>
        </authorList>
    </citation>
    <scope>NUCLEOTIDE SEQUENCE</scope>
    <source>
        <strain evidence="12">CBS 304.34</strain>
    </source>
</reference>
<dbReference type="InterPro" id="IPR006162">
    <property type="entry name" value="Ppantetheine_attach_site"/>
</dbReference>
<dbReference type="Pfam" id="PF16197">
    <property type="entry name" value="KAsynt_C_assoc"/>
    <property type="match status" value="1"/>
</dbReference>
<evidence type="ECO:0000259" key="9">
    <source>
        <dbReference type="PROSITE" id="PS52019"/>
    </source>
</evidence>
<dbReference type="PANTHER" id="PTHR43775">
    <property type="entry name" value="FATTY ACID SYNTHASE"/>
    <property type="match status" value="1"/>
</dbReference>
<dbReference type="InterPro" id="IPR014043">
    <property type="entry name" value="Acyl_transferase_dom"/>
</dbReference>
<organism evidence="10">
    <name type="scientific">Mytilinidion resinicola</name>
    <dbReference type="NCBI Taxonomy" id="574789"/>
    <lineage>
        <taxon>Eukaryota</taxon>
        <taxon>Fungi</taxon>
        <taxon>Dikarya</taxon>
        <taxon>Ascomycota</taxon>
        <taxon>Pezizomycotina</taxon>
        <taxon>Dothideomycetes</taxon>
        <taxon>Pleosporomycetidae</taxon>
        <taxon>Mytilinidiales</taxon>
        <taxon>Mytilinidiaceae</taxon>
        <taxon>Mytilinidion</taxon>
    </lineage>
</organism>
<dbReference type="PROSITE" id="PS00012">
    <property type="entry name" value="PHOSPHOPANTETHEINE"/>
    <property type="match status" value="1"/>
</dbReference>
<keyword evidence="6" id="KW-0511">Multifunctional enzyme</keyword>
<evidence type="ECO:0000256" key="3">
    <source>
        <dbReference type="ARBA" id="ARBA00022679"/>
    </source>
</evidence>
<dbReference type="EMBL" id="MU003698">
    <property type="protein sequence ID" value="KAF2811308.1"/>
    <property type="molecule type" value="Genomic_DNA"/>
</dbReference>
<evidence type="ECO:0000256" key="2">
    <source>
        <dbReference type="ARBA" id="ARBA00022553"/>
    </source>
</evidence>
<dbReference type="InterPro" id="IPR032821">
    <property type="entry name" value="PKS_assoc"/>
</dbReference>
<evidence type="ECO:0000256" key="1">
    <source>
        <dbReference type="ARBA" id="ARBA00022450"/>
    </source>
</evidence>
<evidence type="ECO:0000256" key="6">
    <source>
        <dbReference type="ARBA" id="ARBA00023268"/>
    </source>
</evidence>
<dbReference type="Gene3D" id="3.40.50.720">
    <property type="entry name" value="NAD(P)-binding Rossmann-like Domain"/>
    <property type="match status" value="3"/>
</dbReference>
<dbReference type="Gene3D" id="3.10.129.110">
    <property type="entry name" value="Polyketide synthase dehydratase"/>
    <property type="match status" value="1"/>
</dbReference>
<sequence length="2167" mass="235827">MPRMESKFDVEDSILEPIAIVGMACHLPGGVRSASSLWDVLENKKSVQTPKVPASRFNIDAHYHEDLERPGSFNVLGGYFLDGEVENFDPTFFNMTPIEAMWLDPQQRKILEVVYECFESAGAPLDSVAGTNTAVFVGSFTSDYQQMSIRDTDFRHNYAATGVDPGIISNRVGNAFNLNGPSFTINTACSSSVYATHNACHALRTRDCNGAIVAGVNLIITVDQHMNTAKLGILSPTSTCHTFDASADGYGRAEGAGALYLKRLSDAIRDGDPVRGVIRSSAVNTNGKVPSMGITHPSVKGQERVIRAAYERAGLDPAKTLYFELHGTGTPVGDPIEVRAVANAMNDTRSKDAPLAIGAIKANIGHSEAASGIFAVMKAALVTEAGVIPGVAGFKSLNPEIDEKGWNIKVHHETKPWPTNSAVRRASVNSFGYGGTNGHVIVEGVENLYPWYSHGKTMAEAAYDHSTSRPLLLTMSAHDKATLSRNIEAHGTVAGNYYAADLAYTLNLRRTRFPQRAFLIMKDATLSTDFAVPSFRFGSATSKPPQVGFMFTGQGAQWAKMGLEAMQTFPSFASTIKDLDQVLRNIPSPPAWTLTDALIAPEMHGININDAEITQPICTAIQIALVDILASWGIEPVVSFGHSSGEIGAAYSAGLISAPEAVVAAFYRGYTVKRHAPTGTMLAVGLGAEEATEYLSSSPDTVIACENSPSSVTLSGTSESIQEIRSRLDEKGVFARELRTGKAYHSPQMEAVAPFYNASLFKALQTMDPDEFSWRRHLTRMISSVTGKEIQGGLSANYWSDNLRNRVRFDSAVTEMGSTPDLADVKCIVEVGPHSALAGPFKQICKARDFKDFSYIPSFVRGEDSSSQLLKVAGELFLRNYPVDLERVNEIDDFSNTSSLKRSQSPSLLVDLPHYQWNYERRFFAESRASQEQRFMKYNRHDILGRRVLGLSDHSVVWRNVLRHRDIPWLKDHSLGRETLFPAAGHLSLAIEGLRQTCETNGLDVSSVTLRDVAIKVALVVPDTDDGIEIQLRLEQLTTSDASEGSSWYSFTVESIVEGTWNVHCEGRIAANFRAQPPVGSFRDISLPALTQRVTGKTWYEAFHRVGFEYGPSFQGLEDIKTNGTLHEAAADVQVKKQSGLMKGESRYILHPSTIDACLHLIIISIQAGQHKTMPWGVVPINIEEVSLWLPEEEADSIGQALAYTDELDGRYFNTHTRLATPSGKTVLDIKSLRCVEYAAALPQESLTPKKRQPYMSKSWTPEPAPEIQPEIDFAAVWANATLVYNHTLDEKMEKITGGLPTKDLSTLGEEIEGKLVICDIYGSLLSSLTADTFQILKSVLSANVPILWLTSGVNEGKCPQGAMVAGFLRAIRSEMAMAKIGLLDFDTTEDLNVLQASTVTLARVATKDSGKHTEFWLHDGTIQTCRLHPNEALNNAFTNVKSVQETILAGDQALHGKITNGELVFHSEDKQSDLCKDELEILVESVELESKNLQQFSSESPKVVTGRVLRVAPSLDSSMVGRKCVTYAPSAFSTKLTVPKYLCNTFEHFNSEDLAATLPSLCKVVNALIVTAKVDHSEQVLLLPAPRDFVKAAAKLSKILGLRLNVVVESEAEKDEYASGHGLSLENIILVSHASELGTNLNSDGYLVSDVVVAHDFSLLTQEAWRSSKPSSRFVLIDATLDQPPDVLPYTRGAAFLSVGVEALYKRDQRGLGCLLSRTLGLLNGQGALLTEKKEIIDIGLFEQILRTVKSAKGSESVIAKYNYGQSSIKFQPPSDELRFNPHATYLLVGCLGGLGRSLTSWMLERGAKRFAFLSRSGADKPEAAELVSSIEKRGAHVEVFRADASSPAGVARALSSISAEHPVRGVVHAAMVLQDSILETMTYDKWLTSITPKVSAAQCLHDALAGHTLDFFVMTSSISATLGTPGQSNYCAGNGFLDGLAWHRNQQGLPAVSLILPMILDVGYVAQHQEIELSLSRQGMYGIDEQEMLKGFETAMMRPKPVPGKQDVNDAQIILGLEPSFLAAAANLSAESPDAFWYNDARFSNLLIAIDEAGAGAKSSGSGGDIKSVVKEAKANGANVIEVLGEYITKKLSSILMVPTENFDYDTTSIADAGIDSMIGAELRNWLFKQFVLEISFHNLLAPTLTIKKLAMLVAGKMGLLESGA</sequence>
<name>A0A6A6YRX3_9PEZI</name>
<dbReference type="InterPro" id="IPR057326">
    <property type="entry name" value="KR_dom"/>
</dbReference>
<dbReference type="SMART" id="SM00822">
    <property type="entry name" value="PKS_KR"/>
    <property type="match status" value="1"/>
</dbReference>
<evidence type="ECO:0000259" key="8">
    <source>
        <dbReference type="PROSITE" id="PS52004"/>
    </source>
</evidence>
<keyword evidence="5" id="KW-0560">Oxidoreductase</keyword>
<dbReference type="Gene3D" id="3.40.366.10">
    <property type="entry name" value="Malonyl-Coenzyme A Acyl Carrier Protein, domain 2"/>
    <property type="match status" value="1"/>
</dbReference>
<feature type="domain" description="PKS/mFAS DH" evidence="9">
    <location>
        <begin position="941"/>
        <end position="1244"/>
    </location>
</feature>
<dbReference type="PANTHER" id="PTHR43775:SF50">
    <property type="entry name" value="HIGHLY REDUCING POLYKETIDE SYNTHASE SRDA"/>
    <property type="match status" value="1"/>
</dbReference>
<feature type="region of interest" description="N-terminal hotdog fold" evidence="7">
    <location>
        <begin position="941"/>
        <end position="1076"/>
    </location>
</feature>
<dbReference type="InterPro" id="IPR050091">
    <property type="entry name" value="PKS_NRPS_Biosynth_Enz"/>
</dbReference>
<dbReference type="Pfam" id="PF00550">
    <property type="entry name" value="PP-binding"/>
    <property type="match status" value="1"/>
</dbReference>
<dbReference type="CDD" id="cd00833">
    <property type="entry name" value="PKS"/>
    <property type="match status" value="1"/>
</dbReference>
<dbReference type="InterPro" id="IPR001227">
    <property type="entry name" value="Ac_transferase_dom_sf"/>
</dbReference>
<dbReference type="InterPro" id="IPR016036">
    <property type="entry name" value="Malonyl_transacylase_ACP-bd"/>
</dbReference>
<dbReference type="InterPro" id="IPR014031">
    <property type="entry name" value="Ketoacyl_synth_C"/>
</dbReference>
<dbReference type="SUPFAM" id="SSF51735">
    <property type="entry name" value="NAD(P)-binding Rossmann-fold domains"/>
    <property type="match status" value="1"/>
</dbReference>
<dbReference type="InterPro" id="IPR014030">
    <property type="entry name" value="Ketoacyl_synth_N"/>
</dbReference>
<protein>
    <submittedName>
        <fullName evidence="10 12">Polyketide synthase</fullName>
    </submittedName>
</protein>
<dbReference type="OrthoDB" id="329835at2759"/>
<dbReference type="GeneID" id="54468767"/>
<dbReference type="SUPFAM" id="SSF52151">
    <property type="entry name" value="FabD/lysophospholipase-like"/>
    <property type="match status" value="1"/>
</dbReference>
<dbReference type="Pfam" id="PF00109">
    <property type="entry name" value="ketoacyl-synt"/>
    <property type="match status" value="1"/>
</dbReference>
<dbReference type="GO" id="GO:0044550">
    <property type="term" value="P:secondary metabolite biosynthetic process"/>
    <property type="evidence" value="ECO:0007669"/>
    <property type="project" value="TreeGrafter"/>
</dbReference>
<dbReference type="SUPFAM" id="SSF55048">
    <property type="entry name" value="Probable ACP-binding domain of malonyl-CoA ACP transacylase"/>
    <property type="match status" value="1"/>
</dbReference>
<evidence type="ECO:0000313" key="10">
    <source>
        <dbReference type="EMBL" id="KAF2811308.1"/>
    </source>
</evidence>
<dbReference type="InterPro" id="IPR009081">
    <property type="entry name" value="PP-bd_ACP"/>
</dbReference>
<dbReference type="PROSITE" id="PS52004">
    <property type="entry name" value="KS3_2"/>
    <property type="match status" value="1"/>
</dbReference>
<dbReference type="InterPro" id="IPR036736">
    <property type="entry name" value="ACP-like_sf"/>
</dbReference>
<reference evidence="10 12" key="1">
    <citation type="journal article" date="2020" name="Stud. Mycol.">
        <title>101 Dothideomycetes genomes: a test case for predicting lifestyles and emergence of pathogens.</title>
        <authorList>
            <person name="Haridas S."/>
            <person name="Albert R."/>
            <person name="Binder M."/>
            <person name="Bloem J."/>
            <person name="Labutti K."/>
            <person name="Salamov A."/>
            <person name="Andreopoulos B."/>
            <person name="Baker S."/>
            <person name="Barry K."/>
            <person name="Bills G."/>
            <person name="Bluhm B."/>
            <person name="Cannon C."/>
            <person name="Castanera R."/>
            <person name="Culley D."/>
            <person name="Daum C."/>
            <person name="Ezra D."/>
            <person name="Gonzalez J."/>
            <person name="Henrissat B."/>
            <person name="Kuo A."/>
            <person name="Liang C."/>
            <person name="Lipzen A."/>
            <person name="Lutzoni F."/>
            <person name="Magnuson J."/>
            <person name="Mondo S."/>
            <person name="Nolan M."/>
            <person name="Ohm R."/>
            <person name="Pangilinan J."/>
            <person name="Park H.-J."/>
            <person name="Ramirez L."/>
            <person name="Alfaro M."/>
            <person name="Sun H."/>
            <person name="Tritt A."/>
            <person name="Yoshinaga Y."/>
            <person name="Zwiers L.-H."/>
            <person name="Turgeon B."/>
            <person name="Goodwin S."/>
            <person name="Spatafora J."/>
            <person name="Crous P."/>
            <person name="Grigoriev I."/>
        </authorList>
    </citation>
    <scope>NUCLEOTIDE SEQUENCE</scope>
    <source>
        <strain evidence="10 12">CBS 304.34</strain>
    </source>
</reference>
<dbReference type="Pfam" id="PF02801">
    <property type="entry name" value="Ketoacyl-synt_C"/>
    <property type="match status" value="1"/>
</dbReference>
<dbReference type="Pfam" id="PF14765">
    <property type="entry name" value="PS-DH"/>
    <property type="match status" value="1"/>
</dbReference>
<dbReference type="InterPro" id="IPR020807">
    <property type="entry name" value="PKS_DH"/>
</dbReference>
<dbReference type="SMART" id="SM00827">
    <property type="entry name" value="PKS_AT"/>
    <property type="match status" value="1"/>
</dbReference>
<dbReference type="Pfam" id="PF08659">
    <property type="entry name" value="KR"/>
    <property type="match status" value="1"/>
</dbReference>
<dbReference type="InterPro" id="IPR049900">
    <property type="entry name" value="PKS_mFAS_DH"/>
</dbReference>
<keyword evidence="3" id="KW-0808">Transferase</keyword>
<dbReference type="Pfam" id="PF21089">
    <property type="entry name" value="PKS_DH_N"/>
    <property type="match status" value="1"/>
</dbReference>
<dbReference type="SMART" id="SM00825">
    <property type="entry name" value="PKS_KS"/>
    <property type="match status" value="1"/>
</dbReference>
<dbReference type="GO" id="GO:0006633">
    <property type="term" value="P:fatty acid biosynthetic process"/>
    <property type="evidence" value="ECO:0007669"/>
    <property type="project" value="TreeGrafter"/>
</dbReference>
<accession>A0A6A6YRX3</accession>
<proteinExistence type="predicted"/>
<keyword evidence="4" id="KW-0521">NADP</keyword>
<evidence type="ECO:0000313" key="12">
    <source>
        <dbReference type="RefSeq" id="XP_033578272.1"/>
    </source>
</evidence>
<dbReference type="SMART" id="SM00826">
    <property type="entry name" value="PKS_DH"/>
    <property type="match status" value="1"/>
</dbReference>
<dbReference type="RefSeq" id="XP_033578272.1">
    <property type="nucleotide sequence ID" value="XM_033727874.1"/>
</dbReference>
<dbReference type="PROSITE" id="PS52019">
    <property type="entry name" value="PKS_MFAS_DH"/>
    <property type="match status" value="1"/>
</dbReference>
<feature type="domain" description="Ketosynthase family 3 (KS3)" evidence="8">
    <location>
        <begin position="15"/>
        <end position="444"/>
    </location>
</feature>
<feature type="active site" description="Proton donor; for dehydratase activity" evidence="7">
    <location>
        <position position="1156"/>
    </location>
</feature>
<dbReference type="InterPro" id="IPR049551">
    <property type="entry name" value="PKS_DH_C"/>
</dbReference>
<feature type="active site" description="Proton acceptor; for dehydratase activity" evidence="7">
    <location>
        <position position="973"/>
    </location>
</feature>
<dbReference type="Gene3D" id="3.40.47.10">
    <property type="match status" value="1"/>
</dbReference>
<evidence type="ECO:0000256" key="4">
    <source>
        <dbReference type="ARBA" id="ARBA00022857"/>
    </source>
</evidence>
<dbReference type="Gene3D" id="3.90.180.10">
    <property type="entry name" value="Medium-chain alcohol dehydrogenases, catalytic domain"/>
    <property type="match status" value="1"/>
</dbReference>
<evidence type="ECO:0000256" key="7">
    <source>
        <dbReference type="PROSITE-ProRule" id="PRU01363"/>
    </source>
</evidence>
<dbReference type="Proteomes" id="UP000504636">
    <property type="component" value="Unplaced"/>
</dbReference>
<dbReference type="InterPro" id="IPR016035">
    <property type="entry name" value="Acyl_Trfase/lysoPLipase"/>
</dbReference>
<dbReference type="SUPFAM" id="SSF47336">
    <property type="entry name" value="ACP-like"/>
    <property type="match status" value="1"/>
</dbReference>
<dbReference type="InterPro" id="IPR020841">
    <property type="entry name" value="PKS_Beta-ketoAc_synthase_dom"/>
</dbReference>
<dbReference type="SUPFAM" id="SSF53901">
    <property type="entry name" value="Thiolase-like"/>
    <property type="match status" value="1"/>
</dbReference>
<reference evidence="12" key="3">
    <citation type="submission" date="2025-04" db="UniProtKB">
        <authorList>
            <consortium name="RefSeq"/>
        </authorList>
    </citation>
    <scope>IDENTIFICATION</scope>
    <source>
        <strain evidence="12">CBS 304.34</strain>
    </source>
</reference>
<gene>
    <name evidence="10 12" type="ORF">BDZ99DRAFT_569391</name>
</gene>
<dbReference type="InterPro" id="IPR049552">
    <property type="entry name" value="PKS_DH_N"/>
</dbReference>
<keyword evidence="1" id="KW-0596">Phosphopantetheine</keyword>
<keyword evidence="11" id="KW-1185">Reference proteome</keyword>
<dbReference type="InterPro" id="IPR013968">
    <property type="entry name" value="PKS_KR"/>
</dbReference>
<dbReference type="Pfam" id="PF00698">
    <property type="entry name" value="Acyl_transf_1"/>
    <property type="match status" value="1"/>
</dbReference>